<accession>A0ABV9I3K3</accession>
<keyword evidence="2" id="KW-0732">Signal</keyword>
<evidence type="ECO:0000256" key="2">
    <source>
        <dbReference type="SAM" id="SignalP"/>
    </source>
</evidence>
<sequence>MRKLVVLVVLFLGGMTTQANEVTHLDHNNTTGIRYNEPQSIHFVQRGVAFTIFPNGAFDFNFINPQLHGRRGHNAPGAIYTNRRNNRYVSYDYYGNVTKVGRNFIYYNRNGKVNQIGNINLRYRNGRLVRVGNMRLFYNRRGHIRYTEGRVIRHHRDGMYYDNNTPYRERNRNNGSNANGGRRL</sequence>
<feature type="region of interest" description="Disordered" evidence="1">
    <location>
        <begin position="159"/>
        <end position="184"/>
    </location>
</feature>
<dbReference type="Proteomes" id="UP001596043">
    <property type="component" value="Unassembled WGS sequence"/>
</dbReference>
<gene>
    <name evidence="3" type="ORF">ACFO3O_18080</name>
</gene>
<evidence type="ECO:0000313" key="4">
    <source>
        <dbReference type="Proteomes" id="UP001596043"/>
    </source>
</evidence>
<protein>
    <recommendedName>
        <fullName evidence="5">Toxin-antitoxin system YwqK family antitoxin</fullName>
    </recommendedName>
</protein>
<dbReference type="RefSeq" id="WP_379981420.1">
    <property type="nucleotide sequence ID" value="NZ_JBHSFV010000012.1"/>
</dbReference>
<feature type="signal peptide" evidence="2">
    <location>
        <begin position="1"/>
        <end position="19"/>
    </location>
</feature>
<dbReference type="EMBL" id="JBHSFV010000012">
    <property type="protein sequence ID" value="MFC4635825.1"/>
    <property type="molecule type" value="Genomic_DNA"/>
</dbReference>
<comment type="caution">
    <text evidence="3">The sequence shown here is derived from an EMBL/GenBank/DDBJ whole genome shotgun (WGS) entry which is preliminary data.</text>
</comment>
<feature type="chain" id="PRO_5045102353" description="Toxin-antitoxin system YwqK family antitoxin" evidence="2">
    <location>
        <begin position="20"/>
        <end position="184"/>
    </location>
</feature>
<feature type="compositionally biased region" description="Low complexity" evidence="1">
    <location>
        <begin position="173"/>
        <end position="184"/>
    </location>
</feature>
<reference evidence="4" key="1">
    <citation type="journal article" date="2019" name="Int. J. Syst. Evol. Microbiol.">
        <title>The Global Catalogue of Microorganisms (GCM) 10K type strain sequencing project: providing services to taxonomists for standard genome sequencing and annotation.</title>
        <authorList>
            <consortium name="The Broad Institute Genomics Platform"/>
            <consortium name="The Broad Institute Genome Sequencing Center for Infectious Disease"/>
            <person name="Wu L."/>
            <person name="Ma J."/>
        </authorList>
    </citation>
    <scope>NUCLEOTIDE SEQUENCE [LARGE SCALE GENOMIC DNA]</scope>
    <source>
        <strain evidence="4">YJ-61-S</strain>
    </source>
</reference>
<organism evidence="3 4">
    <name type="scientific">Dokdonia ponticola</name>
    <dbReference type="NCBI Taxonomy" id="2041041"/>
    <lineage>
        <taxon>Bacteria</taxon>
        <taxon>Pseudomonadati</taxon>
        <taxon>Bacteroidota</taxon>
        <taxon>Flavobacteriia</taxon>
        <taxon>Flavobacteriales</taxon>
        <taxon>Flavobacteriaceae</taxon>
        <taxon>Dokdonia</taxon>
    </lineage>
</organism>
<name>A0ABV9I3K3_9FLAO</name>
<keyword evidence="4" id="KW-1185">Reference proteome</keyword>
<proteinExistence type="predicted"/>
<evidence type="ECO:0008006" key="5">
    <source>
        <dbReference type="Google" id="ProtNLM"/>
    </source>
</evidence>
<evidence type="ECO:0000313" key="3">
    <source>
        <dbReference type="EMBL" id="MFC4635825.1"/>
    </source>
</evidence>
<evidence type="ECO:0000256" key="1">
    <source>
        <dbReference type="SAM" id="MobiDB-lite"/>
    </source>
</evidence>